<sequence>MRSVALGLKSLQRDWRAGELTVLLLAVLLAVAALCAVAFFADRLQAGLQRDARQLLAADAVLASDHGIEPAWRQQAQALGLQTAVTVVFPTMARADDAQGGASRLVSLKAVEPAYPLRGALRIARQWDAQTTPAALAAAGQAVAGGPPPGQAWADAALLANLEIGLGDTLHLGDAAFVVSGVIAQEPDRGAGFLNFAPRVMIGMAQLEATALVQPASRLNWRLLVAGEADSAVQRFERQMQALLDAGTQRGLRLLTLEGSSPQMQRTLERAESFLRLVALLSALLSAVGVALAARSFAQRHLDAAALWRVLGLSQRAIMAAYLVEFAVAAVLASLLGVALGYGVHALFVHMLADLLQVQLPAASAWPVLLGLGMGLSLLMAFGLAPVLQLAQVPPLRVLRRDLGGLKGASRSVVLAGLAGFAVLLFLVSGNWRLGAIAVGGFALALLLFAALAALALKLLRWVVREGRAPRWLMLATRQLASRPLFAVLQVGSLAVGLLALVLLVLLRTDLIQSWRQATPAEANDRFVINIQPEQAQAFRQALQQAGVRDYQWYPMVRGRLMAINGRAVRASDYADEQARRQVEREFNLSHSTGLPRDNQIVAGRWLPGQAQGLSIEQGIAQRLGIALGDRLRFDIGGLPHEAEVTSVRKVDWASMNANFFVLFPLAEMPGLPVSYLSAYRAPATPGFDNALVRQFPNITNIDLSATLQQVQQVLGQVSRAVELLFGFALAAGMVVLFAAVTATREERAREYTIMRAMGASAALLRRVQRAELAGVGALAGLLASVAAIAIAWALAHYVFDFTWRWPLWAPLLSAVAGALLALLAGWWGLRGILRRSVSSSLRALVQ</sequence>
<dbReference type="PANTHER" id="PTHR30287:SF1">
    <property type="entry name" value="INNER MEMBRANE PROTEIN"/>
    <property type="match status" value="1"/>
</dbReference>
<dbReference type="EMBL" id="NSJF01000001">
    <property type="protein sequence ID" value="PAT36066.1"/>
    <property type="molecule type" value="Genomic_DNA"/>
</dbReference>
<feature type="transmembrane region" description="Helical" evidence="6">
    <location>
        <begin position="773"/>
        <end position="796"/>
    </location>
</feature>
<evidence type="ECO:0000256" key="1">
    <source>
        <dbReference type="ARBA" id="ARBA00004651"/>
    </source>
</evidence>
<feature type="domain" description="ABC3 transporter permease C-terminal" evidence="7">
    <location>
        <begin position="725"/>
        <end position="837"/>
    </location>
</feature>
<feature type="domain" description="ABC3 transporter permease C-terminal" evidence="7">
    <location>
        <begin position="277"/>
        <end position="395"/>
    </location>
</feature>
<dbReference type="RefSeq" id="WP_095548906.1">
    <property type="nucleotide sequence ID" value="NZ_NSJF01000001.1"/>
</dbReference>
<dbReference type="InterPro" id="IPR038766">
    <property type="entry name" value="Membrane_comp_ABC_pdt"/>
</dbReference>
<keyword evidence="4 6" id="KW-1133">Transmembrane helix</keyword>
<proteinExistence type="predicted"/>
<name>A0A2A2AE27_9BURK</name>
<dbReference type="AlphaFoldDB" id="A0A2A2AE27"/>
<comment type="subcellular location">
    <subcellularLocation>
        <location evidence="1">Cell membrane</location>
        <topology evidence="1">Multi-pass membrane protein</topology>
    </subcellularLocation>
</comment>
<comment type="caution">
    <text evidence="8">The sequence shown here is derived from an EMBL/GenBank/DDBJ whole genome shotgun (WGS) entry which is preliminary data.</text>
</comment>
<protein>
    <submittedName>
        <fullName evidence="8">ABC transporter permease</fullName>
    </submittedName>
</protein>
<accession>A0A2A2AE27</accession>
<keyword evidence="5 6" id="KW-0472">Membrane</keyword>
<evidence type="ECO:0000313" key="9">
    <source>
        <dbReference type="Proteomes" id="UP000217999"/>
    </source>
</evidence>
<feature type="transmembrane region" description="Helical" evidence="6">
    <location>
        <begin position="485"/>
        <end position="507"/>
    </location>
</feature>
<evidence type="ECO:0000256" key="4">
    <source>
        <dbReference type="ARBA" id="ARBA00022989"/>
    </source>
</evidence>
<dbReference type="GO" id="GO:0005886">
    <property type="term" value="C:plasma membrane"/>
    <property type="evidence" value="ECO:0007669"/>
    <property type="project" value="UniProtKB-SubCell"/>
</dbReference>
<evidence type="ECO:0000256" key="3">
    <source>
        <dbReference type="ARBA" id="ARBA00022692"/>
    </source>
</evidence>
<evidence type="ECO:0000313" key="8">
    <source>
        <dbReference type="EMBL" id="PAT36066.1"/>
    </source>
</evidence>
<keyword evidence="2" id="KW-1003">Cell membrane</keyword>
<feature type="transmembrane region" description="Helical" evidence="6">
    <location>
        <begin position="409"/>
        <end position="428"/>
    </location>
</feature>
<feature type="transmembrane region" description="Helical" evidence="6">
    <location>
        <begin position="724"/>
        <end position="743"/>
    </location>
</feature>
<dbReference type="PANTHER" id="PTHR30287">
    <property type="entry name" value="MEMBRANE COMPONENT OF PREDICTED ABC SUPERFAMILY METABOLITE UPTAKE TRANSPORTER"/>
    <property type="match status" value="1"/>
</dbReference>
<gene>
    <name evidence="8" type="ORF">CK620_02275</name>
</gene>
<evidence type="ECO:0000259" key="7">
    <source>
        <dbReference type="Pfam" id="PF02687"/>
    </source>
</evidence>
<evidence type="ECO:0000256" key="2">
    <source>
        <dbReference type="ARBA" id="ARBA00022475"/>
    </source>
</evidence>
<feature type="transmembrane region" description="Helical" evidence="6">
    <location>
        <begin position="274"/>
        <end position="294"/>
    </location>
</feature>
<feature type="transmembrane region" description="Helical" evidence="6">
    <location>
        <begin position="20"/>
        <end position="41"/>
    </location>
</feature>
<reference evidence="8 9" key="1">
    <citation type="submission" date="2017-08" db="EMBL/GenBank/DDBJ databases">
        <title>WGS of Clinical strains of the CDC Group NO-1 linked to zoonotic infections in humans.</title>
        <authorList>
            <person name="Bernier A.-M."/>
            <person name="Bernard K."/>
        </authorList>
    </citation>
    <scope>NUCLEOTIDE SEQUENCE [LARGE SCALE GENOMIC DNA]</scope>
    <source>
        <strain evidence="8 9">NML03-0146</strain>
    </source>
</reference>
<feature type="transmembrane region" description="Helical" evidence="6">
    <location>
        <begin position="365"/>
        <end position="388"/>
    </location>
</feature>
<dbReference type="InterPro" id="IPR003838">
    <property type="entry name" value="ABC3_permease_C"/>
</dbReference>
<feature type="transmembrane region" description="Helical" evidence="6">
    <location>
        <begin position="808"/>
        <end position="830"/>
    </location>
</feature>
<keyword evidence="3 6" id="KW-0812">Transmembrane</keyword>
<evidence type="ECO:0000256" key="5">
    <source>
        <dbReference type="ARBA" id="ARBA00023136"/>
    </source>
</evidence>
<dbReference type="Proteomes" id="UP000217999">
    <property type="component" value="Unassembled WGS sequence"/>
</dbReference>
<organism evidence="8 9">
    <name type="scientific">Vandammella animalimorsus</name>
    <dbReference type="NCBI Taxonomy" id="2029117"/>
    <lineage>
        <taxon>Bacteria</taxon>
        <taxon>Pseudomonadati</taxon>
        <taxon>Pseudomonadota</taxon>
        <taxon>Betaproteobacteria</taxon>
        <taxon>Burkholderiales</taxon>
        <taxon>Comamonadaceae</taxon>
        <taxon>Vandammella</taxon>
    </lineage>
</organism>
<feature type="transmembrane region" description="Helical" evidence="6">
    <location>
        <begin position="331"/>
        <end position="353"/>
    </location>
</feature>
<dbReference type="Pfam" id="PF02687">
    <property type="entry name" value="FtsX"/>
    <property type="match status" value="2"/>
</dbReference>
<evidence type="ECO:0000256" key="6">
    <source>
        <dbReference type="SAM" id="Phobius"/>
    </source>
</evidence>
<feature type="transmembrane region" description="Helical" evidence="6">
    <location>
        <begin position="434"/>
        <end position="464"/>
    </location>
</feature>